<evidence type="ECO:0000256" key="16">
    <source>
        <dbReference type="ARBA" id="ARBA00023014"/>
    </source>
</evidence>
<dbReference type="SUPFAM" id="SSF48452">
    <property type="entry name" value="TPR-like"/>
    <property type="match status" value="1"/>
</dbReference>
<comment type="cofactor">
    <cofactor evidence="2">
        <name>[4Fe-4S] cluster</name>
        <dbReference type="ChEBI" id="CHEBI:49883"/>
    </cofactor>
</comment>
<evidence type="ECO:0000256" key="2">
    <source>
        <dbReference type="ARBA" id="ARBA00001966"/>
    </source>
</evidence>
<comment type="function">
    <text evidence="17">Member of the two-component regulatory system NreB/NreC involved in the control of dissimilatory nitrate/nitrite reduction in response to oxygen. NreB functions as a direct oxygen sensor histidine kinase which is autophosphorylated, in the absence of oxygen, probably at the conserved histidine residue, and transfers its phosphate group probably to a conserved aspartate residue of NreC. NreB/NreC activates the expression of the nitrate (narGHJI) and nitrite (nir) reductase operons, as well as the putative nitrate transporter gene narT.</text>
</comment>
<keyword evidence="12 23" id="KW-0418">Kinase</keyword>
<keyword evidence="15" id="KW-0902">Two-component regulatory system</keyword>
<evidence type="ECO:0000256" key="17">
    <source>
        <dbReference type="ARBA" id="ARBA00024827"/>
    </source>
</evidence>
<keyword evidence="13" id="KW-0067">ATP-binding</keyword>
<feature type="coiled-coil region" evidence="20">
    <location>
        <begin position="302"/>
        <end position="329"/>
    </location>
</feature>
<organism evidence="23 24">
    <name type="scientific">Neptunitalea lumnitzerae</name>
    <dbReference type="NCBI Taxonomy" id="2965509"/>
    <lineage>
        <taxon>Bacteria</taxon>
        <taxon>Pseudomonadati</taxon>
        <taxon>Bacteroidota</taxon>
        <taxon>Flavobacteriia</taxon>
        <taxon>Flavobacteriales</taxon>
        <taxon>Flavobacteriaceae</taxon>
        <taxon>Neptunitalea</taxon>
    </lineage>
</organism>
<evidence type="ECO:0000256" key="14">
    <source>
        <dbReference type="ARBA" id="ARBA00023004"/>
    </source>
</evidence>
<dbReference type="InterPro" id="IPR019734">
    <property type="entry name" value="TPR_rpt"/>
</dbReference>
<keyword evidence="19" id="KW-0802">TPR repeat</keyword>
<comment type="subcellular location">
    <subcellularLocation>
        <location evidence="3">Cytoplasm</location>
    </subcellularLocation>
</comment>
<dbReference type="EMBL" id="BRVO01000001">
    <property type="protein sequence ID" value="GLB48723.1"/>
    <property type="molecule type" value="Genomic_DNA"/>
</dbReference>
<evidence type="ECO:0000256" key="6">
    <source>
        <dbReference type="ARBA" id="ARBA00022485"/>
    </source>
</evidence>
<keyword evidence="21" id="KW-0472">Membrane</keyword>
<dbReference type="PRINTS" id="PR00344">
    <property type="entry name" value="BCTRLSENSOR"/>
</dbReference>
<evidence type="ECO:0000256" key="12">
    <source>
        <dbReference type="ARBA" id="ARBA00022777"/>
    </source>
</evidence>
<dbReference type="PROSITE" id="PS51257">
    <property type="entry name" value="PROKAR_LIPOPROTEIN"/>
    <property type="match status" value="1"/>
</dbReference>
<evidence type="ECO:0000256" key="9">
    <source>
        <dbReference type="ARBA" id="ARBA00022679"/>
    </source>
</evidence>
<evidence type="ECO:0000256" key="8">
    <source>
        <dbReference type="ARBA" id="ARBA00022553"/>
    </source>
</evidence>
<dbReference type="SUPFAM" id="SSF55874">
    <property type="entry name" value="ATPase domain of HSP90 chaperone/DNA topoisomerase II/histidine kinase"/>
    <property type="match status" value="1"/>
</dbReference>
<evidence type="ECO:0000256" key="11">
    <source>
        <dbReference type="ARBA" id="ARBA00022741"/>
    </source>
</evidence>
<dbReference type="InterPro" id="IPR011990">
    <property type="entry name" value="TPR-like_helical_dom_sf"/>
</dbReference>
<dbReference type="PANTHER" id="PTHR24421:SF10">
    <property type="entry name" value="NITRATE_NITRITE SENSOR PROTEIN NARQ"/>
    <property type="match status" value="1"/>
</dbReference>
<feature type="domain" description="Histidine kinase" evidence="22">
    <location>
        <begin position="509"/>
        <end position="598"/>
    </location>
</feature>
<evidence type="ECO:0000256" key="13">
    <source>
        <dbReference type="ARBA" id="ARBA00022840"/>
    </source>
</evidence>
<evidence type="ECO:0000256" key="3">
    <source>
        <dbReference type="ARBA" id="ARBA00004496"/>
    </source>
</evidence>
<evidence type="ECO:0000256" key="20">
    <source>
        <dbReference type="SAM" id="Coils"/>
    </source>
</evidence>
<feature type="repeat" description="TPR" evidence="19">
    <location>
        <begin position="227"/>
        <end position="260"/>
    </location>
</feature>
<evidence type="ECO:0000313" key="23">
    <source>
        <dbReference type="EMBL" id="GLB48723.1"/>
    </source>
</evidence>
<dbReference type="InterPro" id="IPR011712">
    <property type="entry name" value="Sig_transdc_His_kin_sub3_dim/P"/>
</dbReference>
<evidence type="ECO:0000256" key="7">
    <source>
        <dbReference type="ARBA" id="ARBA00022490"/>
    </source>
</evidence>
<gene>
    <name evidence="23" type="ORF">Y10_10910</name>
</gene>
<evidence type="ECO:0000313" key="24">
    <source>
        <dbReference type="Proteomes" id="UP001143543"/>
    </source>
</evidence>
<keyword evidence="6" id="KW-0004">4Fe-4S</keyword>
<keyword evidence="21" id="KW-0812">Transmembrane</keyword>
<dbReference type="Pfam" id="PF02518">
    <property type="entry name" value="HATPase_c"/>
    <property type="match status" value="1"/>
</dbReference>
<dbReference type="EC" id="2.7.13.3" evidence="4"/>
<protein>
    <recommendedName>
        <fullName evidence="5">Oxygen sensor histidine kinase NreB</fullName>
        <ecNumber evidence="4">2.7.13.3</ecNumber>
    </recommendedName>
    <alternativeName>
        <fullName evidence="18">Nitrogen regulation protein B</fullName>
    </alternativeName>
</protein>
<keyword evidence="8" id="KW-0597">Phosphoprotein</keyword>
<keyword evidence="21" id="KW-1133">Transmembrane helix</keyword>
<keyword evidence="24" id="KW-1185">Reference proteome</keyword>
<proteinExistence type="predicted"/>
<reference evidence="23" key="1">
    <citation type="submission" date="2022-07" db="EMBL/GenBank/DDBJ databases">
        <title>Taxonomy of Novel Oxalotrophic and Methylotrophic Bacteria.</title>
        <authorList>
            <person name="Sahin N."/>
            <person name="Tani A."/>
        </authorList>
    </citation>
    <scope>NUCLEOTIDE SEQUENCE</scope>
    <source>
        <strain evidence="23">Y10</strain>
    </source>
</reference>
<comment type="caution">
    <text evidence="23">The sequence shown here is derived from an EMBL/GenBank/DDBJ whole genome shotgun (WGS) entry which is preliminary data.</text>
</comment>
<dbReference type="InterPro" id="IPR050482">
    <property type="entry name" value="Sensor_HK_TwoCompSys"/>
</dbReference>
<dbReference type="CDD" id="cd16917">
    <property type="entry name" value="HATPase_UhpB-NarQ-NarX-like"/>
    <property type="match status" value="1"/>
</dbReference>
<evidence type="ECO:0000256" key="21">
    <source>
        <dbReference type="SAM" id="Phobius"/>
    </source>
</evidence>
<keyword evidence="16" id="KW-0411">Iron-sulfur</keyword>
<keyword evidence="20" id="KW-0175">Coiled coil</keyword>
<keyword evidence="9" id="KW-0808">Transferase</keyword>
<dbReference type="Gene3D" id="1.25.40.10">
    <property type="entry name" value="Tetratricopeptide repeat domain"/>
    <property type="match status" value="2"/>
</dbReference>
<evidence type="ECO:0000256" key="10">
    <source>
        <dbReference type="ARBA" id="ARBA00022723"/>
    </source>
</evidence>
<evidence type="ECO:0000256" key="18">
    <source>
        <dbReference type="ARBA" id="ARBA00030800"/>
    </source>
</evidence>
<dbReference type="PROSITE" id="PS50005">
    <property type="entry name" value="TPR"/>
    <property type="match status" value="1"/>
</dbReference>
<dbReference type="Gene3D" id="1.20.5.1930">
    <property type="match status" value="1"/>
</dbReference>
<keyword evidence="14" id="KW-0408">Iron</keyword>
<evidence type="ECO:0000256" key="5">
    <source>
        <dbReference type="ARBA" id="ARBA00017322"/>
    </source>
</evidence>
<feature type="transmembrane region" description="Helical" evidence="21">
    <location>
        <begin position="12"/>
        <end position="29"/>
    </location>
</feature>
<dbReference type="Pfam" id="PF07730">
    <property type="entry name" value="HisKA_3"/>
    <property type="match status" value="1"/>
</dbReference>
<name>A0ABQ5MH54_9FLAO</name>
<dbReference type="InterPro" id="IPR036890">
    <property type="entry name" value="HATPase_C_sf"/>
</dbReference>
<evidence type="ECO:0000259" key="22">
    <source>
        <dbReference type="PROSITE" id="PS50109"/>
    </source>
</evidence>
<dbReference type="InterPro" id="IPR004358">
    <property type="entry name" value="Sig_transdc_His_kin-like_C"/>
</dbReference>
<evidence type="ECO:0000256" key="19">
    <source>
        <dbReference type="PROSITE-ProRule" id="PRU00339"/>
    </source>
</evidence>
<evidence type="ECO:0000256" key="1">
    <source>
        <dbReference type="ARBA" id="ARBA00000085"/>
    </source>
</evidence>
<dbReference type="Gene3D" id="3.30.565.10">
    <property type="entry name" value="Histidine kinase-like ATPase, C-terminal domain"/>
    <property type="match status" value="1"/>
</dbReference>
<accession>A0ABQ5MH54</accession>
<sequence length="598" mass="68964">MRFLENTVYIKFYMAMILGIIAISCYGQKADLEIFESLVENDNYLEAIEKSKSIETSELDSTDLANYFYLLSKAYRSNNDQSSEMFYLMKSRDVYKNLQIPDSLDQVNFSIISVLINNSDSLDEISLYVKEYLEEAEKNQDHKKLGKIYHRLGIELNADYPFESLKYFRKALAEIQQTDEEFIEGRIYQGLGATFAKDTIMKLDSALVMIDKAMKIYKKQDEKSFQALLFINRGVIFTKKGDYQKALEAFHSADTSKLDKFKRLVKPYIYGHRGNMFKAKGDYKSALEEYEKKQIFMDSLHLEDQKRAIKDIETKYKTAEKELENQKLVSEVKIKNYSLVSAGILLVLLLVTGVLLYTFITKKRKIAEQEKAIQVQKMQTMLREQELHEIDVMLESQEKERQRIANDLHDNLGSLLSALKLNFNTLGKREIHDENSRRLFEKTEELINETYVQVRNISHLKNLGVVGKEGLLTAVKKMAEKMSVINELQFNVIPFGLSNRLESNLEITLFRMIQELCSNIIKHSGANEVNIYLTQHDTHQLNVIIEDNGKGFDPKVMNKENSGIGLKNIEKKVEQLGGTFTIDSSENKGTTIIIDIPL</sequence>
<dbReference type="PROSITE" id="PS50109">
    <property type="entry name" value="HIS_KIN"/>
    <property type="match status" value="1"/>
</dbReference>
<dbReference type="GO" id="GO:0016301">
    <property type="term" value="F:kinase activity"/>
    <property type="evidence" value="ECO:0007669"/>
    <property type="project" value="UniProtKB-KW"/>
</dbReference>
<dbReference type="SMART" id="SM00387">
    <property type="entry name" value="HATPase_c"/>
    <property type="match status" value="1"/>
</dbReference>
<dbReference type="InterPro" id="IPR005467">
    <property type="entry name" value="His_kinase_dom"/>
</dbReference>
<keyword evidence="7" id="KW-0963">Cytoplasm</keyword>
<feature type="transmembrane region" description="Helical" evidence="21">
    <location>
        <begin position="337"/>
        <end position="360"/>
    </location>
</feature>
<evidence type="ECO:0000256" key="15">
    <source>
        <dbReference type="ARBA" id="ARBA00023012"/>
    </source>
</evidence>
<dbReference type="Proteomes" id="UP001143543">
    <property type="component" value="Unassembled WGS sequence"/>
</dbReference>
<dbReference type="PANTHER" id="PTHR24421">
    <property type="entry name" value="NITRATE/NITRITE SENSOR PROTEIN NARX-RELATED"/>
    <property type="match status" value="1"/>
</dbReference>
<keyword evidence="10" id="KW-0479">Metal-binding</keyword>
<comment type="catalytic activity">
    <reaction evidence="1">
        <text>ATP + protein L-histidine = ADP + protein N-phospho-L-histidine.</text>
        <dbReference type="EC" id="2.7.13.3"/>
    </reaction>
</comment>
<evidence type="ECO:0000256" key="4">
    <source>
        <dbReference type="ARBA" id="ARBA00012438"/>
    </source>
</evidence>
<dbReference type="InterPro" id="IPR003594">
    <property type="entry name" value="HATPase_dom"/>
</dbReference>
<keyword evidence="11" id="KW-0547">Nucleotide-binding</keyword>